<feature type="transmembrane region" description="Helical" evidence="1">
    <location>
        <begin position="75"/>
        <end position="95"/>
    </location>
</feature>
<organism evidence="3 4">
    <name type="scientific">Rheinheimera soli</name>
    <dbReference type="NCBI Taxonomy" id="443616"/>
    <lineage>
        <taxon>Bacteria</taxon>
        <taxon>Pseudomonadati</taxon>
        <taxon>Pseudomonadota</taxon>
        <taxon>Gammaproteobacteria</taxon>
        <taxon>Chromatiales</taxon>
        <taxon>Chromatiaceae</taxon>
        <taxon>Rheinheimera</taxon>
    </lineage>
</organism>
<evidence type="ECO:0000259" key="2">
    <source>
        <dbReference type="Pfam" id="PF04101"/>
    </source>
</evidence>
<comment type="caution">
    <text evidence="3">The sequence shown here is derived from an EMBL/GenBank/DDBJ whole genome shotgun (WGS) entry which is preliminary data.</text>
</comment>
<dbReference type="Pfam" id="PF08660">
    <property type="entry name" value="Alg14"/>
    <property type="match status" value="1"/>
</dbReference>
<reference evidence="3 4" key="1">
    <citation type="submission" date="2023-07" db="EMBL/GenBank/DDBJ databases">
        <title>Sorghum-associated microbial communities from plants grown in Nebraska, USA.</title>
        <authorList>
            <person name="Schachtman D."/>
        </authorList>
    </citation>
    <scope>NUCLEOTIDE SEQUENCE [LARGE SCALE GENOMIC DNA]</scope>
    <source>
        <strain evidence="3 4">4138</strain>
    </source>
</reference>
<evidence type="ECO:0000313" key="3">
    <source>
        <dbReference type="EMBL" id="MDR7119378.1"/>
    </source>
</evidence>
<name>A0ABU1VVH6_9GAMM</name>
<dbReference type="Gene3D" id="3.40.50.2000">
    <property type="entry name" value="Glycogen Phosphorylase B"/>
    <property type="match status" value="2"/>
</dbReference>
<evidence type="ECO:0000313" key="4">
    <source>
        <dbReference type="Proteomes" id="UP001257909"/>
    </source>
</evidence>
<dbReference type="RefSeq" id="WP_310273852.1">
    <property type="nucleotide sequence ID" value="NZ_JAVDWR010000001.1"/>
</dbReference>
<dbReference type="PROSITE" id="PS51257">
    <property type="entry name" value="PROKAR_LIPOPROTEIN"/>
    <property type="match status" value="1"/>
</dbReference>
<feature type="transmembrane region" description="Helical" evidence="1">
    <location>
        <begin position="44"/>
        <end position="68"/>
    </location>
</feature>
<protein>
    <submittedName>
        <fullName evidence="3">UDP-N-acetylglucosamine transferase subunit ALG13</fullName>
    </submittedName>
</protein>
<dbReference type="InterPro" id="IPR007235">
    <property type="entry name" value="Glyco_trans_28_C"/>
</dbReference>
<gene>
    <name evidence="3" type="ORF">J2W69_000293</name>
</gene>
<dbReference type="GO" id="GO:0016740">
    <property type="term" value="F:transferase activity"/>
    <property type="evidence" value="ECO:0007669"/>
    <property type="project" value="UniProtKB-KW"/>
</dbReference>
<keyword evidence="1" id="KW-0812">Transmembrane</keyword>
<dbReference type="Pfam" id="PF04101">
    <property type="entry name" value="Glyco_tran_28_C"/>
    <property type="match status" value="1"/>
</dbReference>
<dbReference type="SUPFAM" id="SSF53756">
    <property type="entry name" value="UDP-Glycosyltransferase/glycogen phosphorylase"/>
    <property type="match status" value="1"/>
</dbReference>
<keyword evidence="1" id="KW-0472">Membrane</keyword>
<proteinExistence type="predicted"/>
<sequence length="328" mass="37101">MSNKIVVIASAGGHLTQALCACSKLDDFTIITNLNNLVGIPNKVIVVRSTQFNFFVHLLNFFVGFYLFARLMPKVVISTGGPIFLPFAVVARLFGCKVIFIDTLSRVKELSNTGKMIKKLKLAHYFICQWKAMAEKFDCIYLGKCFDILSENAYPKDEEINVERPLIFVTVGTNVYMFARLFEYIAAMPLYKDPRVDWVIQSGPNLIHATAATHRVVSNLSRPDVEDYVQKAALVISHCGIGSINLMLSYRKTVIFIPRLHAQNEFSDDHQLQIAEELVNDKFYIVSNQRDMPDISYEQLAATKIIKTPVDIVNYKFAEEIRKLAGSL</sequence>
<accession>A0ABU1VVH6</accession>
<keyword evidence="3" id="KW-0808">Transferase</keyword>
<feature type="domain" description="Glycosyl transferase family 28 C-terminal" evidence="2">
    <location>
        <begin position="167"/>
        <end position="278"/>
    </location>
</feature>
<evidence type="ECO:0000256" key="1">
    <source>
        <dbReference type="SAM" id="Phobius"/>
    </source>
</evidence>
<keyword evidence="1" id="KW-1133">Transmembrane helix</keyword>
<dbReference type="EMBL" id="JAVDWR010000001">
    <property type="protein sequence ID" value="MDR7119378.1"/>
    <property type="molecule type" value="Genomic_DNA"/>
</dbReference>
<dbReference type="Proteomes" id="UP001257909">
    <property type="component" value="Unassembled WGS sequence"/>
</dbReference>
<dbReference type="InterPro" id="IPR013969">
    <property type="entry name" value="Oligosacch_biosynth_Alg14"/>
</dbReference>
<keyword evidence="4" id="KW-1185">Reference proteome</keyword>